<dbReference type="Pfam" id="PF17802">
    <property type="entry name" value="SpaA"/>
    <property type="match status" value="1"/>
</dbReference>
<dbReference type="InterPro" id="IPR041033">
    <property type="entry name" value="SpaA_PFL_dom_1"/>
</dbReference>
<protein>
    <submittedName>
        <fullName evidence="6">SpaH/EbpB family LPXTG-anchored major pilin</fullName>
    </submittedName>
</protein>
<dbReference type="NCBIfam" id="NF033902">
    <property type="entry name" value="iso_D2_wall_anc"/>
    <property type="match status" value="1"/>
</dbReference>
<keyword evidence="2" id="KW-0472">Membrane</keyword>
<feature type="domain" description="Gram-positive pilin subunit D1 N-terminal" evidence="4">
    <location>
        <begin position="81"/>
        <end position="278"/>
    </location>
</feature>
<dbReference type="InterPro" id="IPR013783">
    <property type="entry name" value="Ig-like_fold"/>
</dbReference>
<keyword evidence="2" id="KW-1133">Transmembrane helix</keyword>
<evidence type="ECO:0000259" key="4">
    <source>
        <dbReference type="Pfam" id="PF16555"/>
    </source>
</evidence>
<dbReference type="Pfam" id="PF16555">
    <property type="entry name" value="GramPos_pilinD1"/>
    <property type="match status" value="1"/>
</dbReference>
<feature type="compositionally biased region" description="Basic and acidic residues" evidence="1">
    <location>
        <begin position="95"/>
        <end position="108"/>
    </location>
</feature>
<evidence type="ECO:0000256" key="2">
    <source>
        <dbReference type="SAM" id="Phobius"/>
    </source>
</evidence>
<feature type="domain" description="SpaA-like prealbumin fold" evidence="5">
    <location>
        <begin position="472"/>
        <end position="550"/>
    </location>
</feature>
<feature type="compositionally biased region" description="Polar residues" evidence="1">
    <location>
        <begin position="74"/>
        <end position="85"/>
    </location>
</feature>
<gene>
    <name evidence="6" type="ORF">JZY06_03790</name>
</gene>
<accession>A0A939IXK0</accession>
<keyword evidence="3" id="KW-0732">Signal</keyword>
<sequence>MTSTKKTLRATFAAIAAATLTMTATPYAFAQGGSGEASASESASTAQDNDGGEGQTAAEEPTPETVDSTFEEGNPSTITEDNATLTIHKLTPATKRAEGDDGKNHGLKVDNPNGSKPIKDVQFSLYTAQIQVKGQGEVKAIDLKTNEGWRQANALSEKWKNLSSKQKKEAATGSITLDNGDVYTFAKAGKSVKTGADGTISAERPVGLYLVVEDNADTDQVVIDPKGTNETIFATGLVKADPFIVALPMTYPNETKGDDAAKALTDWNYNVHVYPKNSKTDLSKSVEDYKNVGANVPENGSKLTYSISSTLAEGFVSPNTDPIPEGEKALTDFQLIDPVSTDLTYIAGSDKITIEGVEEALVLNTDYKVKVLDAAEKPTYGEGDDEYTVGQYVRITFTKDGLETLANNGGKKLTWTFDAQINELKVGDSVYDVKNQPFMVPPNSSETKNDWEPGKETPPTTVPGNVVVSKYGKVTINKVDNNTKEKLKNAEFQLFRCNEEGKVTKLDGDIITVVDDQNNVDDYKLAVGEDDSWTTDDNGTFTISGLQLNDFKNGSEAGNVQEATAKALKKGAEWKDVSYYCLKEVKAPKGYNLNPQLIKFQLLHGKNGKAVKTLEVTNVPENAGFNLPLTGGKGVLPLIALGGLLVVGAGGYAAVAAKRNRKEA</sequence>
<evidence type="ECO:0000313" key="6">
    <source>
        <dbReference type="EMBL" id="MBN9643747.1"/>
    </source>
</evidence>
<evidence type="ECO:0000256" key="1">
    <source>
        <dbReference type="SAM" id="MobiDB-lite"/>
    </source>
</evidence>
<evidence type="ECO:0000256" key="3">
    <source>
        <dbReference type="SAM" id="SignalP"/>
    </source>
</evidence>
<evidence type="ECO:0000313" key="7">
    <source>
        <dbReference type="Proteomes" id="UP000664332"/>
    </source>
</evidence>
<proteinExistence type="predicted"/>
<keyword evidence="7" id="KW-1185">Reference proteome</keyword>
<comment type="caution">
    <text evidence="6">The sequence shown here is derived from an EMBL/GenBank/DDBJ whole genome shotgun (WGS) entry which is preliminary data.</text>
</comment>
<feature type="region of interest" description="Disordered" evidence="1">
    <location>
        <begin position="31"/>
        <end position="115"/>
    </location>
</feature>
<name>A0A939IXK0_9CORY</name>
<dbReference type="InterPro" id="IPR048052">
    <property type="entry name" value="FM1-like"/>
</dbReference>
<dbReference type="GO" id="GO:0005975">
    <property type="term" value="P:carbohydrate metabolic process"/>
    <property type="evidence" value="ECO:0007669"/>
    <property type="project" value="UniProtKB-ARBA"/>
</dbReference>
<feature type="compositionally biased region" description="Low complexity" evidence="1">
    <location>
        <begin position="31"/>
        <end position="47"/>
    </location>
</feature>
<feature type="chain" id="PRO_5037343589" evidence="3">
    <location>
        <begin position="31"/>
        <end position="664"/>
    </location>
</feature>
<dbReference type="Gene3D" id="2.60.40.740">
    <property type="match status" value="1"/>
</dbReference>
<dbReference type="Proteomes" id="UP000664332">
    <property type="component" value="Unassembled WGS sequence"/>
</dbReference>
<evidence type="ECO:0000259" key="5">
    <source>
        <dbReference type="Pfam" id="PF17802"/>
    </source>
</evidence>
<dbReference type="EMBL" id="JAFLEQ010000008">
    <property type="protein sequence ID" value="MBN9643747.1"/>
    <property type="molecule type" value="Genomic_DNA"/>
</dbReference>
<dbReference type="RefSeq" id="WP_207118482.1">
    <property type="nucleotide sequence ID" value="NZ_JAFLEQ010000008.1"/>
</dbReference>
<keyword evidence="2" id="KW-0812">Transmembrane</keyword>
<reference evidence="6" key="1">
    <citation type="submission" date="2021-03" db="EMBL/GenBank/DDBJ databases">
        <authorList>
            <person name="Sun Q."/>
        </authorList>
    </citation>
    <scope>NUCLEOTIDE SEQUENCE</scope>
    <source>
        <strain evidence="6">CCM 8862</strain>
    </source>
</reference>
<feature type="region of interest" description="Disordered" evidence="1">
    <location>
        <begin position="438"/>
        <end position="460"/>
    </location>
</feature>
<feature type="signal peptide" evidence="3">
    <location>
        <begin position="1"/>
        <end position="30"/>
    </location>
</feature>
<dbReference type="AlphaFoldDB" id="A0A939IXK0"/>
<feature type="transmembrane region" description="Helical" evidence="2">
    <location>
        <begin position="635"/>
        <end position="655"/>
    </location>
</feature>
<dbReference type="Gene3D" id="2.60.40.10">
    <property type="entry name" value="Immunoglobulins"/>
    <property type="match status" value="2"/>
</dbReference>
<dbReference type="InterPro" id="IPR032364">
    <property type="entry name" value="GramPos_pilinD1_N"/>
</dbReference>
<organism evidence="6 7">
    <name type="scientific">Corynebacterium mendelii</name>
    <dbReference type="NCBI Taxonomy" id="2765362"/>
    <lineage>
        <taxon>Bacteria</taxon>
        <taxon>Bacillati</taxon>
        <taxon>Actinomycetota</taxon>
        <taxon>Actinomycetes</taxon>
        <taxon>Mycobacteriales</taxon>
        <taxon>Corynebacteriaceae</taxon>
        <taxon>Corynebacterium</taxon>
    </lineage>
</organism>